<evidence type="ECO:0000313" key="2">
    <source>
        <dbReference type="Proteomes" id="UP000327118"/>
    </source>
</evidence>
<dbReference type="EMBL" id="ML739148">
    <property type="protein sequence ID" value="KAE8351949.1"/>
    <property type="molecule type" value="Genomic_DNA"/>
</dbReference>
<dbReference type="AlphaFoldDB" id="A0A5N6Z5J6"/>
<name>A0A5N6Z5J6_9EURO</name>
<protein>
    <submittedName>
        <fullName evidence="1">Uncharacterized protein</fullName>
    </submittedName>
</protein>
<gene>
    <name evidence="1" type="ORF">BDV28DRAFT_136056</name>
</gene>
<organism evidence="1 2">
    <name type="scientific">Aspergillus coremiiformis</name>
    <dbReference type="NCBI Taxonomy" id="138285"/>
    <lineage>
        <taxon>Eukaryota</taxon>
        <taxon>Fungi</taxon>
        <taxon>Dikarya</taxon>
        <taxon>Ascomycota</taxon>
        <taxon>Pezizomycotina</taxon>
        <taxon>Eurotiomycetes</taxon>
        <taxon>Eurotiomycetidae</taxon>
        <taxon>Eurotiales</taxon>
        <taxon>Aspergillaceae</taxon>
        <taxon>Aspergillus</taxon>
        <taxon>Aspergillus subgen. Circumdati</taxon>
    </lineage>
</organism>
<reference evidence="2" key="1">
    <citation type="submission" date="2019-04" db="EMBL/GenBank/DDBJ databases">
        <title>Friends and foes A comparative genomics studyof 23 Aspergillus species from section Flavi.</title>
        <authorList>
            <consortium name="DOE Joint Genome Institute"/>
            <person name="Kjaerbolling I."/>
            <person name="Vesth T."/>
            <person name="Frisvad J.C."/>
            <person name="Nybo J.L."/>
            <person name="Theobald S."/>
            <person name="Kildgaard S."/>
            <person name="Isbrandt T."/>
            <person name="Kuo A."/>
            <person name="Sato A."/>
            <person name="Lyhne E.K."/>
            <person name="Kogle M.E."/>
            <person name="Wiebenga A."/>
            <person name="Kun R.S."/>
            <person name="Lubbers R.J."/>
            <person name="Makela M.R."/>
            <person name="Barry K."/>
            <person name="Chovatia M."/>
            <person name="Clum A."/>
            <person name="Daum C."/>
            <person name="Haridas S."/>
            <person name="He G."/>
            <person name="LaButti K."/>
            <person name="Lipzen A."/>
            <person name="Mondo S."/>
            <person name="Riley R."/>
            <person name="Salamov A."/>
            <person name="Simmons B.A."/>
            <person name="Magnuson J.K."/>
            <person name="Henrissat B."/>
            <person name="Mortensen U.H."/>
            <person name="Larsen T.O."/>
            <person name="Devries R.P."/>
            <person name="Grigoriev I.V."/>
            <person name="Machida M."/>
            <person name="Baker S.E."/>
            <person name="Andersen M.R."/>
        </authorList>
    </citation>
    <scope>NUCLEOTIDE SEQUENCE [LARGE SCALE GENOMIC DNA]</scope>
    <source>
        <strain evidence="2">CBS 553.77</strain>
    </source>
</reference>
<dbReference type="Proteomes" id="UP000327118">
    <property type="component" value="Unassembled WGS sequence"/>
</dbReference>
<sequence>MMSCTTWWIACMVRAFDRSSWLLKEPMRKSYHESHRNIVNILPFCLACGLLSLGKAQQTIRLKKERRDEKYAFGLNEFPLFGS</sequence>
<proteinExistence type="predicted"/>
<accession>A0A5N6Z5J6</accession>
<evidence type="ECO:0000313" key="1">
    <source>
        <dbReference type="EMBL" id="KAE8351949.1"/>
    </source>
</evidence>
<keyword evidence="2" id="KW-1185">Reference proteome</keyword>